<gene>
    <name evidence="2" type="ORF">KK060_20575</name>
</gene>
<accession>A0ABS5VXB4</accession>
<proteinExistence type="predicted"/>
<dbReference type="Gene3D" id="2.60.40.10">
    <property type="entry name" value="Immunoglobulins"/>
    <property type="match status" value="1"/>
</dbReference>
<feature type="domain" description="Right handed beta helix" evidence="1">
    <location>
        <begin position="244"/>
        <end position="385"/>
    </location>
</feature>
<dbReference type="InterPro" id="IPR059226">
    <property type="entry name" value="Choice_anch_Q_dom"/>
</dbReference>
<dbReference type="Proteomes" id="UP000772618">
    <property type="component" value="Unassembled WGS sequence"/>
</dbReference>
<dbReference type="Pfam" id="PF13229">
    <property type="entry name" value="Beta_helix"/>
    <property type="match status" value="1"/>
</dbReference>
<dbReference type="InterPro" id="IPR012334">
    <property type="entry name" value="Pectin_lyas_fold"/>
</dbReference>
<dbReference type="RefSeq" id="WP_254155729.1">
    <property type="nucleotide sequence ID" value="NZ_JAHESD010000064.1"/>
</dbReference>
<dbReference type="InterPro" id="IPR013783">
    <property type="entry name" value="Ig-like_fold"/>
</dbReference>
<evidence type="ECO:0000259" key="1">
    <source>
        <dbReference type="Pfam" id="PF13229"/>
    </source>
</evidence>
<dbReference type="InterPro" id="IPR035986">
    <property type="entry name" value="PKD_dom_sf"/>
</dbReference>
<name>A0ABS5VXB4_9BACT</name>
<dbReference type="NCBIfam" id="NF041518">
    <property type="entry name" value="choice_anch_Q"/>
    <property type="match status" value="1"/>
</dbReference>
<dbReference type="SUPFAM" id="SSF49299">
    <property type="entry name" value="PKD domain"/>
    <property type="match status" value="1"/>
</dbReference>
<comment type="caution">
    <text evidence="2">The sequence shown here is derived from an EMBL/GenBank/DDBJ whole genome shotgun (WGS) entry which is preliminary data.</text>
</comment>
<dbReference type="InterPro" id="IPR029865">
    <property type="entry name" value="KIAA0319-like"/>
</dbReference>
<sequence>MKPHFILNAGKRISVVLILLSLFFQCSEDESLLKTEESINDITISATATAEISPASCNCTYIVPGNLSTVEVDGTKLGLKPGAVICLNAANKYQKVFFKNLVGTASAPILITNCGGTATLNAPGHPYTMKTEDCKFIKIAGGTGTSRGIKITGGHMGLVVGKLTTNVEVQNLEIFDVGFAGIIAKTDPTCDDATIRENFVMRDVSIHDNYVHDTGGEALYIGHSFYYGVQTSCGLRLPHLIDGLKIYNNKIVNSGWESIQVGCALNGAYVYNNTIENYGVVNEPAQNNGIQFSAGTKGFAYNNLIKSGKGIGIMVIGHGEATLHDNVIIGTGSFGIFCDERDSRAAGYKILNNTIINTASDGIRMYNDYVPAVVYNNIVVNPGTYSTYTYPRTGDDAYVYKLGKTIPVTMSNNLFTRDINTVKFVNPSAANYRITTSSPAVNTGKDIRSYNIDVDFYQQSRLSGSAYDIGASELVGASSAPITDGKPENSEDIEPVANSGKDITVDLPVGSVVITGNASDSDGKIVSYKWTKVRGPESLSMSGTNTAKLTVSKLVEGAYVFRLTVTDDDGNSDYDDMLLKVNP</sequence>
<dbReference type="PANTHER" id="PTHR46182:SF2">
    <property type="entry name" value="FI19480P1"/>
    <property type="match status" value="1"/>
</dbReference>
<evidence type="ECO:0000313" key="2">
    <source>
        <dbReference type="EMBL" id="MBT1705698.1"/>
    </source>
</evidence>
<protein>
    <submittedName>
        <fullName evidence="2">Right-handed parallel beta-helix repeat-containing protein</fullName>
    </submittedName>
</protein>
<dbReference type="SMART" id="SM00710">
    <property type="entry name" value="PbH1"/>
    <property type="match status" value="6"/>
</dbReference>
<dbReference type="EMBL" id="JAHESD010000064">
    <property type="protein sequence ID" value="MBT1705698.1"/>
    <property type="molecule type" value="Genomic_DNA"/>
</dbReference>
<organism evidence="2 3">
    <name type="scientific">Chryseosolibacter indicus</name>
    <dbReference type="NCBI Taxonomy" id="2782351"/>
    <lineage>
        <taxon>Bacteria</taxon>
        <taxon>Pseudomonadati</taxon>
        <taxon>Bacteroidota</taxon>
        <taxon>Cytophagia</taxon>
        <taxon>Cytophagales</taxon>
        <taxon>Chryseotaleaceae</taxon>
        <taxon>Chryseosolibacter</taxon>
    </lineage>
</organism>
<keyword evidence="3" id="KW-1185">Reference proteome</keyword>
<dbReference type="Gene3D" id="2.160.20.10">
    <property type="entry name" value="Single-stranded right-handed beta-helix, Pectin lyase-like"/>
    <property type="match status" value="1"/>
</dbReference>
<dbReference type="InterPro" id="IPR006626">
    <property type="entry name" value="PbH1"/>
</dbReference>
<dbReference type="InterPro" id="IPR011050">
    <property type="entry name" value="Pectin_lyase_fold/virulence"/>
</dbReference>
<dbReference type="InterPro" id="IPR039448">
    <property type="entry name" value="Beta_helix"/>
</dbReference>
<reference evidence="2 3" key="1">
    <citation type="submission" date="2021-05" db="EMBL/GenBank/DDBJ databases">
        <title>A Polyphasic approach of four new species of the genus Ohtaekwangia: Ohtaekwangia histidinii sp. nov., Ohtaekwangia cretensis sp. nov., Ohtaekwangia indiensis sp. nov., Ohtaekwangia reichenbachii sp. nov. from diverse environment.</title>
        <authorList>
            <person name="Octaviana S."/>
        </authorList>
    </citation>
    <scope>NUCLEOTIDE SEQUENCE [LARGE SCALE GENOMIC DNA]</scope>
    <source>
        <strain evidence="2 3">PWU20</strain>
    </source>
</reference>
<dbReference type="SUPFAM" id="SSF51126">
    <property type="entry name" value="Pectin lyase-like"/>
    <property type="match status" value="1"/>
</dbReference>
<dbReference type="Pfam" id="PF22352">
    <property type="entry name" value="K319L-like_PKD"/>
    <property type="match status" value="1"/>
</dbReference>
<dbReference type="PANTHER" id="PTHR46182">
    <property type="entry name" value="FI19480P1"/>
    <property type="match status" value="1"/>
</dbReference>
<evidence type="ECO:0000313" key="3">
    <source>
        <dbReference type="Proteomes" id="UP000772618"/>
    </source>
</evidence>